<dbReference type="SMART" id="SM00091">
    <property type="entry name" value="PAS"/>
    <property type="match status" value="1"/>
</dbReference>
<dbReference type="InterPro" id="IPR007892">
    <property type="entry name" value="CHASE4"/>
</dbReference>
<sequence>MNRLRLFNLKLETKTALYFIFGLLGITLSCLYITRYFFLLSLDSLETMESNRASAQAQSLITTMVQELEVRSYDWAYWDETHELLLGASLSDYRERNLVQESLDALSLDLMIFADLNGQVIDSIERRSGDSEFVTLPTQIMSEPAVLEHISKMNGVLDSFRESFSGLLTVDDQVWIITLSPVRNSDGTSASSGWLIWGQNLTARFPGNYNSILIADNKIEYVSDSHQGSLVPEIEKTRRTLIQTVDLAGMSGEPVAHLTTVVERVHYLKGSVLFSYLFVAVAIVAVVISLATFLMFRRRVAVRFSDLEKDIDELFSSYQLEGLNQPNKDELDRLIKLVKTLASNTSSAQEQLQDTQQKFDALYQSQTIAMVLVREREIVDINQTALLLLDYQHEEVVHQPLDLLCPDSDQPECQIDRMYRMYHQGQTQFEAQMLTKNGDKIDCHIEVRSIQYQGSDAVMLSIRDVRENKQQAKLIEDLVERDNLSGLWNRKAIMEKARNFVEVAPNQFSFFYVTIPSLMHASEVYGHQVYDESLEAIANLFGSELGAFPVGRISSHEFLVLIEERKDCHNAKRGAIRFKEALSRKLQIQDVTMDLQCQIAMIAPDITHHSLDTLIHAAIHAIELDGNKAHNGDLIYVGEQTFNIAQASAAILRDLKGAIESQEVHANYQPIVESKTGDIVGFEALARWQHSAHGFVSPGVFIPLAERHHHIIELGESILEQSCEFIQRVNLIRRQQGKTPLTIHVNLSAAHFYHQDLAQFLQRVIEDYAVQPGQLVIEVTESMLMGIEEEVINRMEMIKSLGVLFALDDFGTGYSSFTTLCCFPLDIVKLDKSYIDQVESNDRAKSLVRNIANMAQELGLTTVAEGVETASQARKLKNWNIEEIQGFYFYKPMPEGEVLALLGD</sequence>
<dbReference type="InterPro" id="IPR052155">
    <property type="entry name" value="Biofilm_reg_signaling"/>
</dbReference>
<keyword evidence="1" id="KW-1133">Transmembrane helix</keyword>
<dbReference type="SUPFAM" id="SSF141868">
    <property type="entry name" value="EAL domain-like"/>
    <property type="match status" value="1"/>
</dbReference>
<feature type="transmembrane region" description="Helical" evidence="1">
    <location>
        <begin position="273"/>
        <end position="296"/>
    </location>
</feature>
<dbReference type="InterPro" id="IPR035965">
    <property type="entry name" value="PAS-like_dom_sf"/>
</dbReference>
<dbReference type="SUPFAM" id="SSF55073">
    <property type="entry name" value="Nucleotide cyclase"/>
    <property type="match status" value="1"/>
</dbReference>
<proteinExistence type="predicted"/>
<dbReference type="PROSITE" id="PS50883">
    <property type="entry name" value="EAL"/>
    <property type="match status" value="1"/>
</dbReference>
<dbReference type="CDD" id="cd01948">
    <property type="entry name" value="EAL"/>
    <property type="match status" value="1"/>
</dbReference>
<dbReference type="EMBL" id="JRWP01000041">
    <property type="protein sequence ID" value="KGY07656.1"/>
    <property type="molecule type" value="Genomic_DNA"/>
</dbReference>
<keyword evidence="1" id="KW-0472">Membrane</keyword>
<dbReference type="Pfam" id="PF13426">
    <property type="entry name" value="PAS_9"/>
    <property type="match status" value="1"/>
</dbReference>
<organism evidence="4 5">
    <name type="scientific">Photobacterium sp. (strain ATCC 43367)</name>
    <dbReference type="NCBI Taxonomy" id="379097"/>
    <lineage>
        <taxon>Bacteria</taxon>
        <taxon>Pseudomonadati</taxon>
        <taxon>Pseudomonadota</taxon>
        <taxon>Gammaproteobacteria</taxon>
        <taxon>Vibrionales</taxon>
        <taxon>Vibrionaceae</taxon>
        <taxon>Vibrio</taxon>
        <taxon>Vibrio oreintalis group</taxon>
    </lineage>
</organism>
<dbReference type="Gene3D" id="3.30.70.270">
    <property type="match status" value="1"/>
</dbReference>
<protein>
    <submittedName>
        <fullName evidence="4">Diguanylate cyclase</fullName>
    </submittedName>
</protein>
<dbReference type="RefSeq" id="WP_038192097.1">
    <property type="nucleotide sequence ID" value="NZ_JRWP01000041.1"/>
</dbReference>
<dbReference type="PROSITE" id="PS51257">
    <property type="entry name" value="PROKAR_LIPOPROTEIN"/>
    <property type="match status" value="1"/>
</dbReference>
<feature type="transmembrane region" description="Helical" evidence="1">
    <location>
        <begin position="16"/>
        <end position="38"/>
    </location>
</feature>
<feature type="domain" description="EAL" evidence="2">
    <location>
        <begin position="648"/>
        <end position="904"/>
    </location>
</feature>
<evidence type="ECO:0000256" key="1">
    <source>
        <dbReference type="SAM" id="Phobius"/>
    </source>
</evidence>
<evidence type="ECO:0000259" key="3">
    <source>
        <dbReference type="PROSITE" id="PS50887"/>
    </source>
</evidence>
<dbReference type="Gene3D" id="3.20.20.450">
    <property type="entry name" value="EAL domain"/>
    <property type="match status" value="1"/>
</dbReference>
<dbReference type="InterPro" id="IPR043128">
    <property type="entry name" value="Rev_trsase/Diguanyl_cyclase"/>
</dbReference>
<dbReference type="SMART" id="SM00052">
    <property type="entry name" value="EAL"/>
    <property type="match status" value="1"/>
</dbReference>
<dbReference type="PROSITE" id="PS50887">
    <property type="entry name" value="GGDEF"/>
    <property type="match status" value="1"/>
</dbReference>
<dbReference type="InterPro" id="IPR035919">
    <property type="entry name" value="EAL_sf"/>
</dbReference>
<dbReference type="InterPro" id="IPR001633">
    <property type="entry name" value="EAL_dom"/>
</dbReference>
<gene>
    <name evidence="4" type="ORF">NM06_16010</name>
</gene>
<dbReference type="SUPFAM" id="SSF55785">
    <property type="entry name" value="PYP-like sensor domain (PAS domain)"/>
    <property type="match status" value="1"/>
</dbReference>
<dbReference type="Pfam" id="PF05228">
    <property type="entry name" value="CHASE4"/>
    <property type="match status" value="1"/>
</dbReference>
<dbReference type="STRING" id="379097.SE23_14950"/>
<dbReference type="PANTHER" id="PTHR44757:SF2">
    <property type="entry name" value="BIOFILM ARCHITECTURE MAINTENANCE PROTEIN MBAA"/>
    <property type="match status" value="1"/>
</dbReference>
<evidence type="ECO:0000259" key="2">
    <source>
        <dbReference type="PROSITE" id="PS50883"/>
    </source>
</evidence>
<dbReference type="Pfam" id="PF00563">
    <property type="entry name" value="EAL"/>
    <property type="match status" value="1"/>
</dbReference>
<name>A0A0A5HVX3_PHOS4</name>
<evidence type="ECO:0000313" key="4">
    <source>
        <dbReference type="EMBL" id="KGY07656.1"/>
    </source>
</evidence>
<dbReference type="NCBIfam" id="TIGR00229">
    <property type="entry name" value="sensory_box"/>
    <property type="match status" value="1"/>
</dbReference>
<dbReference type="SMART" id="SM00267">
    <property type="entry name" value="GGDEF"/>
    <property type="match status" value="1"/>
</dbReference>
<comment type="caution">
    <text evidence="4">The sequence shown here is derived from an EMBL/GenBank/DDBJ whole genome shotgun (WGS) entry which is preliminary data.</text>
</comment>
<reference evidence="4 5" key="1">
    <citation type="submission" date="2014-10" db="EMBL/GenBank/DDBJ databases">
        <title>Genome sequencing of Vibrio sinaloensis T08.</title>
        <authorList>
            <person name="Chan K.-G."/>
            <person name="Mohamad N.I."/>
        </authorList>
    </citation>
    <scope>NUCLEOTIDE SEQUENCE [LARGE SCALE GENOMIC DNA]</scope>
    <source>
        <strain evidence="4 5">T08</strain>
    </source>
</reference>
<feature type="domain" description="GGDEF" evidence="3">
    <location>
        <begin position="506"/>
        <end position="640"/>
    </location>
</feature>
<dbReference type="InterPro" id="IPR000014">
    <property type="entry name" value="PAS"/>
</dbReference>
<dbReference type="CDD" id="cd00130">
    <property type="entry name" value="PAS"/>
    <property type="match status" value="1"/>
</dbReference>
<dbReference type="Gene3D" id="3.30.450.20">
    <property type="entry name" value="PAS domain"/>
    <property type="match status" value="1"/>
</dbReference>
<dbReference type="InterPro" id="IPR000160">
    <property type="entry name" value="GGDEF_dom"/>
</dbReference>
<dbReference type="OrthoDB" id="1316910at2"/>
<accession>A0A0A5HVX3</accession>
<dbReference type="Pfam" id="PF00990">
    <property type="entry name" value="GGDEF"/>
    <property type="match status" value="1"/>
</dbReference>
<evidence type="ECO:0000313" key="5">
    <source>
        <dbReference type="Proteomes" id="UP000030451"/>
    </source>
</evidence>
<dbReference type="AlphaFoldDB" id="A0A0A5HVX3"/>
<dbReference type="Proteomes" id="UP000030451">
    <property type="component" value="Unassembled WGS sequence"/>
</dbReference>
<dbReference type="InterPro" id="IPR029787">
    <property type="entry name" value="Nucleotide_cyclase"/>
</dbReference>
<keyword evidence="1" id="KW-0812">Transmembrane</keyword>
<dbReference type="PANTHER" id="PTHR44757">
    <property type="entry name" value="DIGUANYLATE CYCLASE DGCP"/>
    <property type="match status" value="1"/>
</dbReference>